<dbReference type="Pfam" id="PF13474">
    <property type="entry name" value="SnoaL_3"/>
    <property type="match status" value="1"/>
</dbReference>
<evidence type="ECO:0000313" key="3">
    <source>
        <dbReference type="Proteomes" id="UP000054911"/>
    </source>
</evidence>
<dbReference type="SUPFAM" id="SSF54427">
    <property type="entry name" value="NTF2-like"/>
    <property type="match status" value="1"/>
</dbReference>
<sequence>MKDWLEQDILSDVQTRWNVAARRWDAHALTSIYEQDALFFGGRQGQSVGADEILAYFESYRGVIESACLTFAEQRFIRLTGDCFLAQGFGEFDFVLCGNKATRSRLRTTLVITRRGDTWRIRQHHFSSEPLSPPI</sequence>
<reference evidence="2" key="1">
    <citation type="submission" date="2016-01" db="EMBL/GenBank/DDBJ databases">
        <authorList>
            <person name="Peeters C."/>
        </authorList>
    </citation>
    <scope>NUCLEOTIDE SEQUENCE [LARGE SCALE GENOMIC DNA]</scope>
    <source>
        <strain evidence="2">LMG 29323</strain>
    </source>
</reference>
<proteinExistence type="predicted"/>
<accession>A0A158CXZ8</accession>
<dbReference type="Gene3D" id="3.10.450.50">
    <property type="match status" value="1"/>
</dbReference>
<dbReference type="Proteomes" id="UP000054911">
    <property type="component" value="Unassembled WGS sequence"/>
</dbReference>
<dbReference type="STRING" id="1777141.AWB80_06021"/>
<dbReference type="EMBL" id="FCOE02000028">
    <property type="protein sequence ID" value="SAK87223.1"/>
    <property type="molecule type" value="Genomic_DNA"/>
</dbReference>
<dbReference type="OrthoDB" id="8908746at2"/>
<feature type="domain" description="SnoaL-like" evidence="1">
    <location>
        <begin position="13"/>
        <end position="127"/>
    </location>
</feature>
<dbReference type="AlphaFoldDB" id="A0A158CXZ8"/>
<dbReference type="InterPro" id="IPR037401">
    <property type="entry name" value="SnoaL-like"/>
</dbReference>
<protein>
    <recommendedName>
        <fullName evidence="1">SnoaL-like domain-containing protein</fullName>
    </recommendedName>
</protein>
<gene>
    <name evidence="2" type="ORF">AWB80_06021</name>
</gene>
<comment type="caution">
    <text evidence="2">The sequence shown here is derived from an EMBL/GenBank/DDBJ whole genome shotgun (WGS) entry which is preliminary data.</text>
</comment>
<name>A0A158CXZ8_9BURK</name>
<dbReference type="InterPro" id="IPR032710">
    <property type="entry name" value="NTF2-like_dom_sf"/>
</dbReference>
<evidence type="ECO:0000259" key="1">
    <source>
        <dbReference type="Pfam" id="PF13474"/>
    </source>
</evidence>
<evidence type="ECO:0000313" key="2">
    <source>
        <dbReference type="EMBL" id="SAK87223.1"/>
    </source>
</evidence>
<organism evidence="2 3">
    <name type="scientific">Caballeronia pedi</name>
    <dbReference type="NCBI Taxonomy" id="1777141"/>
    <lineage>
        <taxon>Bacteria</taxon>
        <taxon>Pseudomonadati</taxon>
        <taxon>Pseudomonadota</taxon>
        <taxon>Betaproteobacteria</taxon>
        <taxon>Burkholderiales</taxon>
        <taxon>Burkholderiaceae</taxon>
        <taxon>Caballeronia</taxon>
    </lineage>
</organism>
<keyword evidence="3" id="KW-1185">Reference proteome</keyword>